<evidence type="ECO:0000313" key="3">
    <source>
        <dbReference type="EMBL" id="MBC3806244.1"/>
    </source>
</evidence>
<keyword evidence="4" id="KW-1185">Reference proteome</keyword>
<comment type="caution">
    <text evidence="3">The sequence shown here is derived from an EMBL/GenBank/DDBJ whole genome shotgun (WGS) entry which is preliminary data.</text>
</comment>
<dbReference type="SUPFAM" id="SSF53756">
    <property type="entry name" value="UDP-Glycosyltransferase/glycogen phosphorylase"/>
    <property type="match status" value="3"/>
</dbReference>
<dbReference type="RefSeq" id="WP_186921166.1">
    <property type="nucleotide sequence ID" value="NZ_JACOFW010000002.1"/>
</dbReference>
<proteinExistence type="predicted"/>
<dbReference type="PANTHER" id="PTHR46401:SF2">
    <property type="entry name" value="GLYCOSYLTRANSFERASE WBBK-RELATED"/>
    <property type="match status" value="1"/>
</dbReference>
<evidence type="ECO:0000259" key="2">
    <source>
        <dbReference type="Pfam" id="PF00534"/>
    </source>
</evidence>
<evidence type="ECO:0000313" key="4">
    <source>
        <dbReference type="Proteomes" id="UP000648257"/>
    </source>
</evidence>
<gene>
    <name evidence="3" type="ORF">H8K52_02655</name>
</gene>
<dbReference type="InterPro" id="IPR001296">
    <property type="entry name" value="Glyco_trans_1"/>
</dbReference>
<dbReference type="EMBL" id="JACOFW010000002">
    <property type="protein sequence ID" value="MBC3806244.1"/>
    <property type="molecule type" value="Genomic_DNA"/>
</dbReference>
<dbReference type="CDD" id="cd03809">
    <property type="entry name" value="GT4_MtfB-like"/>
    <property type="match status" value="2"/>
</dbReference>
<sequence length="1243" mass="140058">MRILIDLQACQSTGSRNRGIGRYSLALAKAMAKRSAQHELHFALNGLFPETIPVIRSEFADLLPRQHIHTWNSIPSVFDVNPDNSWRRRAAELVREHAISQLKPDLVHVSSLFEGLMDDAIVDVRSSSRSLTAVTLYDLIPFIHSKHYLNDEKVSAWYFRKLQALKNADLLLAISNSSMIEALEWLQLPAQNVINISSAVDDRFVVTNYSQQTMQDVLSRHGLRPQFVMYTGGIDLRKNIDSLISSYAKLPVNLRKAHQLAIVCSVHDDERKRLLSLAKKEGLLDGDVVMTGFVSDEDLPVLYHACRLFVFPSWHEGFGLPALEAMACGAPVIAANTSSLPEVIGREDALFDPFKQSAITEKMQQALTDEHFLESLRQHGVQQSKKFSWDESARRTWEGFEATYERQQHAQKTQVANVSVAKKPKLAYVSPLPPERSGIADYGATLLPELARYYDIDLINDQPSLSNRWLAANFALRSVAWFEGNAHKFDRIMYHFGNSPFHGHMFDLLKRYPGVVVLHDFYLSNIVSHLDYIGKTSGGWVESLYASHGYSALLENKANPDIHQVIWKYPTSLPVLHNATGVILHSNYSIELAKKWFGVAYANKSNFIPLLKGLPSKFDREAVRTALGFKNGDFLICAFGLLGPTKLNHRLFQAWIASRLAENPNCYLVFVGQNDGAQYGANLLEQIKRSGFASRIRITGFAEEEEFHRYLMGADAAVQLRTMSRGETSLTVLDCMAHGVPTIVNANGAMAELPEDALIRLDDDFADQELIDAILRLYGDVQLRTDLGLRGIDHIKAKHHPYAVGIEYAKVIEENYADSAYSHPRPLLKKIAEIDTVQRPSNEELLALSQSIAANSKSYHGKRLLVDVSTLAQVDAKSGIQRVVRAILAALISEPLFGGRVEPVVLTEHGLKYARTFTCKQFDLPQLASGDDLVEVSVNDIFLGLDLNCGPVVHYHHVLQRMKTQGVQIFFVVYDILPVIAPHFFEKNLSEIFLKWIETVVQYSDGAICISRAVEAELKTWIAQHDKRRSEQFLLSSFHLGADLEASLPEKLDVKLEPMLQSALDHQVCFLMVGTVEPRKGHEYALNAFEALWEAGHDIALIIVGGQGWKTEALIKRIEQHPENKKRLFWLRGIDDDTLQDLYVRSKCLLMTSWGEGFGLPLIEAARFKLPIIARQLPVFEEIGGEHVFYFDGLDPSVLVERIEQWLRLYSERQIPDSGKIEWLTWKDSAEMLCIALDNLIKT</sequence>
<dbReference type="Proteomes" id="UP000648257">
    <property type="component" value="Unassembled WGS sequence"/>
</dbReference>
<dbReference type="Gene3D" id="3.40.50.2000">
    <property type="entry name" value="Glycogen Phosphorylase B"/>
    <property type="match status" value="4"/>
</dbReference>
<keyword evidence="1" id="KW-0808">Transferase</keyword>
<organism evidence="3 4">
    <name type="scientific">Undibacterium seohonense</name>
    <dbReference type="NCBI Taxonomy" id="1344950"/>
    <lineage>
        <taxon>Bacteria</taxon>
        <taxon>Pseudomonadati</taxon>
        <taxon>Pseudomonadota</taxon>
        <taxon>Betaproteobacteria</taxon>
        <taxon>Burkholderiales</taxon>
        <taxon>Oxalobacteraceae</taxon>
        <taxon>Undibacterium</taxon>
    </lineage>
</organism>
<name>A0ABR6X012_9BURK</name>
<dbReference type="CDD" id="cd03801">
    <property type="entry name" value="GT4_PimA-like"/>
    <property type="match status" value="1"/>
</dbReference>
<dbReference type="Pfam" id="PF13692">
    <property type="entry name" value="Glyco_trans_1_4"/>
    <property type="match status" value="1"/>
</dbReference>
<feature type="domain" description="Glycosyl transferase family 1" evidence="2">
    <location>
        <begin position="224"/>
        <end position="379"/>
    </location>
</feature>
<evidence type="ECO:0000256" key="1">
    <source>
        <dbReference type="ARBA" id="ARBA00022679"/>
    </source>
</evidence>
<accession>A0ABR6X012</accession>
<protein>
    <submittedName>
        <fullName evidence="3">Glycosyltransferase</fullName>
    </submittedName>
</protein>
<feature type="domain" description="Glycosyl transferase family 1" evidence="2">
    <location>
        <begin position="1068"/>
        <end position="1213"/>
    </location>
</feature>
<dbReference type="Pfam" id="PF00534">
    <property type="entry name" value="Glycos_transf_1"/>
    <property type="match status" value="2"/>
</dbReference>
<dbReference type="PANTHER" id="PTHR46401">
    <property type="entry name" value="GLYCOSYLTRANSFERASE WBBK-RELATED"/>
    <property type="match status" value="1"/>
</dbReference>
<reference evidence="3 4" key="1">
    <citation type="submission" date="2020-08" db="EMBL/GenBank/DDBJ databases">
        <title>Novel species isolated from subtropical streams in China.</title>
        <authorList>
            <person name="Lu H."/>
        </authorList>
    </citation>
    <scope>NUCLEOTIDE SEQUENCE [LARGE SCALE GENOMIC DNA]</scope>
    <source>
        <strain evidence="3 4">KACC 16656</strain>
    </source>
</reference>